<organism evidence="1 2">
    <name type="scientific">Paramecium primaurelia</name>
    <dbReference type="NCBI Taxonomy" id="5886"/>
    <lineage>
        <taxon>Eukaryota</taxon>
        <taxon>Sar</taxon>
        <taxon>Alveolata</taxon>
        <taxon>Ciliophora</taxon>
        <taxon>Intramacronucleata</taxon>
        <taxon>Oligohymenophorea</taxon>
        <taxon>Peniculida</taxon>
        <taxon>Parameciidae</taxon>
        <taxon>Paramecium</taxon>
    </lineage>
</organism>
<keyword evidence="2" id="KW-1185">Reference proteome</keyword>
<protein>
    <submittedName>
        <fullName evidence="1">Uncharacterized protein</fullName>
    </submittedName>
</protein>
<dbReference type="EMBL" id="CAJJDM010000034">
    <property type="protein sequence ID" value="CAD8063666.1"/>
    <property type="molecule type" value="Genomic_DNA"/>
</dbReference>
<evidence type="ECO:0000313" key="1">
    <source>
        <dbReference type="EMBL" id="CAD8063666.1"/>
    </source>
</evidence>
<comment type="caution">
    <text evidence="1">The sequence shown here is derived from an EMBL/GenBank/DDBJ whole genome shotgun (WGS) entry which is preliminary data.</text>
</comment>
<dbReference type="Proteomes" id="UP000688137">
    <property type="component" value="Unassembled WGS sequence"/>
</dbReference>
<dbReference type="AlphaFoldDB" id="A0A8S1LG51"/>
<sequence>MMESKSTGTKRLISVGSLSNFERAEFISSKTDTKQRLGELFIYEPTKLEMFGLRQQIVSTRIPRFDHPKPMFELDSQPDKTLTHVASQTECQKCNHSLTKIVQPKINMESLHLSAPSLQPYEKQEPKVIVPKQLQSHIVRQKKKDLPPILQYSFIQPPPIFTQSAKAVREQKSFGKLSQGRISKKFDNEIVKVIQQELSQQLNQIEDEISDKGYSVPIKYSNLKRTKQMTLSKKIKLEKQSQILNEKKTETQFFMQKEKEKEIRTIIFFKQPEKSQSQIRLQKEENSNIIFGYSNRKDEQQA</sequence>
<dbReference type="OMA" id="YSVPIKY"/>
<gene>
    <name evidence="1" type="ORF">PPRIM_AZ9-3.1.T0350079</name>
</gene>
<name>A0A8S1LG51_PARPR</name>
<accession>A0A8S1LG51</accession>
<proteinExistence type="predicted"/>
<reference evidence="1" key="1">
    <citation type="submission" date="2021-01" db="EMBL/GenBank/DDBJ databases">
        <authorList>
            <consortium name="Genoscope - CEA"/>
            <person name="William W."/>
        </authorList>
    </citation>
    <scope>NUCLEOTIDE SEQUENCE</scope>
</reference>
<evidence type="ECO:0000313" key="2">
    <source>
        <dbReference type="Proteomes" id="UP000688137"/>
    </source>
</evidence>